<feature type="region of interest" description="Disordered" evidence="1">
    <location>
        <begin position="16"/>
        <end position="83"/>
    </location>
</feature>
<dbReference type="AlphaFoldDB" id="A0A4Q7KVZ3"/>
<sequence>MVVAGTAAVLAAACQPAVGAPSPEPTRTIAPTTTVAPTTVSTGKPPVTTTKPSSTSSSKPSTTRPTSAPAPGALPSGVVPAPGQVGFRGDPATLKVVDGPGNAPAGTTWSAGVLRVSGKDVVLDKVFVKGGVEYNGTGTLAIRGSIVEGNRNSWAAVLGNSGHLDIRDTTVRWKAGDGGPNNKWGNGAIHGDSTMTVIRCDISGTPDGVQNGRGNSTFEQNHIHDLARFGSYPNNTHNDGIQNYGGANLVIKYNRIDIEGPDGVAYDGTHQNAALFFMPSGGNPSANLQVVGNFLAGGGYILRLGAPMSGAVVADNRFGPTTGGWGEVTKDGGASLKQWANNLDNEGQPVRQP</sequence>
<reference evidence="3 4" key="1">
    <citation type="submission" date="2019-02" db="EMBL/GenBank/DDBJ databases">
        <title>Genomic Encyclopedia of Type Strains, Phase IV (KMG-IV): sequencing the most valuable type-strain genomes for metagenomic binning, comparative biology and taxonomic classification.</title>
        <authorList>
            <person name="Goeker M."/>
        </authorList>
    </citation>
    <scope>NUCLEOTIDE SEQUENCE [LARGE SCALE GENOMIC DNA]</scope>
    <source>
        <strain evidence="3 4">DSM 101727</strain>
    </source>
</reference>
<evidence type="ECO:0000256" key="2">
    <source>
        <dbReference type="SAM" id="SignalP"/>
    </source>
</evidence>
<evidence type="ECO:0000313" key="4">
    <source>
        <dbReference type="Proteomes" id="UP000294257"/>
    </source>
</evidence>
<keyword evidence="2" id="KW-0732">Signal</keyword>
<protein>
    <recommendedName>
        <fullName evidence="5">Parallel beta helix pectate lyase-like protein</fullName>
    </recommendedName>
</protein>
<gene>
    <name evidence="3" type="ORF">EV193_103219</name>
</gene>
<evidence type="ECO:0008006" key="5">
    <source>
        <dbReference type="Google" id="ProtNLM"/>
    </source>
</evidence>
<evidence type="ECO:0000313" key="3">
    <source>
        <dbReference type="EMBL" id="RZS40904.1"/>
    </source>
</evidence>
<dbReference type="EMBL" id="SGWQ01000003">
    <property type="protein sequence ID" value="RZS40904.1"/>
    <property type="molecule type" value="Genomic_DNA"/>
</dbReference>
<name>A0A4Q7KVZ3_9PSEU</name>
<evidence type="ECO:0000256" key="1">
    <source>
        <dbReference type="SAM" id="MobiDB-lite"/>
    </source>
</evidence>
<feature type="signal peptide" evidence="2">
    <location>
        <begin position="1"/>
        <end position="19"/>
    </location>
</feature>
<comment type="caution">
    <text evidence="3">The sequence shown here is derived from an EMBL/GenBank/DDBJ whole genome shotgun (WGS) entry which is preliminary data.</text>
</comment>
<proteinExistence type="predicted"/>
<organism evidence="3 4">
    <name type="scientific">Herbihabitans rhizosphaerae</name>
    <dbReference type="NCBI Taxonomy" id="1872711"/>
    <lineage>
        <taxon>Bacteria</taxon>
        <taxon>Bacillati</taxon>
        <taxon>Actinomycetota</taxon>
        <taxon>Actinomycetes</taxon>
        <taxon>Pseudonocardiales</taxon>
        <taxon>Pseudonocardiaceae</taxon>
        <taxon>Herbihabitans</taxon>
    </lineage>
</organism>
<dbReference type="InterPro" id="IPR011050">
    <property type="entry name" value="Pectin_lyase_fold/virulence"/>
</dbReference>
<dbReference type="Proteomes" id="UP000294257">
    <property type="component" value="Unassembled WGS sequence"/>
</dbReference>
<accession>A0A4Q7KVZ3</accession>
<feature type="chain" id="PRO_5020487670" description="Parallel beta helix pectate lyase-like protein" evidence="2">
    <location>
        <begin position="20"/>
        <end position="353"/>
    </location>
</feature>
<feature type="compositionally biased region" description="Low complexity" evidence="1">
    <location>
        <begin position="16"/>
        <end position="73"/>
    </location>
</feature>
<dbReference type="SUPFAM" id="SSF51126">
    <property type="entry name" value="Pectin lyase-like"/>
    <property type="match status" value="1"/>
</dbReference>
<keyword evidence="4" id="KW-1185">Reference proteome</keyword>